<keyword evidence="2" id="KW-1185">Reference proteome</keyword>
<reference evidence="1" key="1">
    <citation type="thesis" date="2020" institute="ProQuest LLC" country="789 East Eisenhower Parkway, Ann Arbor, MI, USA">
        <title>Comparative Genomics and Chromosome Evolution.</title>
        <authorList>
            <person name="Mudd A.B."/>
        </authorList>
    </citation>
    <scope>NUCLEOTIDE SEQUENCE</scope>
    <source>
        <strain evidence="1">237g6f4</strain>
        <tissue evidence="1">Blood</tissue>
    </source>
</reference>
<accession>A0AAV7BLM4</accession>
<evidence type="ECO:0000313" key="1">
    <source>
        <dbReference type="EMBL" id="KAG8573522.1"/>
    </source>
</evidence>
<proteinExistence type="predicted"/>
<name>A0AAV7BLM4_ENGPU</name>
<dbReference type="EMBL" id="WNYA01000005">
    <property type="protein sequence ID" value="KAG8573522.1"/>
    <property type="molecule type" value="Genomic_DNA"/>
</dbReference>
<comment type="caution">
    <text evidence="1">The sequence shown here is derived from an EMBL/GenBank/DDBJ whole genome shotgun (WGS) entry which is preliminary data.</text>
</comment>
<sequence>MFTQRWPYTLHKCLLNPLIEGLANFSSGGLLTLLRGIPDSSGGLLTLLSGIPDSSGGLLTLLRGFPNFSPGGFPPLHQIILFQLDFSCCQRNLEVSYSPFLKQILESQAEQIPAT</sequence>
<evidence type="ECO:0000313" key="2">
    <source>
        <dbReference type="Proteomes" id="UP000824782"/>
    </source>
</evidence>
<protein>
    <submittedName>
        <fullName evidence="1">Uncharacterized protein</fullName>
    </submittedName>
</protein>
<gene>
    <name evidence="1" type="ORF">GDO81_012443</name>
</gene>
<dbReference type="Proteomes" id="UP000824782">
    <property type="component" value="Unassembled WGS sequence"/>
</dbReference>
<organism evidence="1 2">
    <name type="scientific">Engystomops pustulosus</name>
    <name type="common">Tungara frog</name>
    <name type="synonym">Physalaemus pustulosus</name>
    <dbReference type="NCBI Taxonomy" id="76066"/>
    <lineage>
        <taxon>Eukaryota</taxon>
        <taxon>Metazoa</taxon>
        <taxon>Chordata</taxon>
        <taxon>Craniata</taxon>
        <taxon>Vertebrata</taxon>
        <taxon>Euteleostomi</taxon>
        <taxon>Amphibia</taxon>
        <taxon>Batrachia</taxon>
        <taxon>Anura</taxon>
        <taxon>Neobatrachia</taxon>
        <taxon>Hyloidea</taxon>
        <taxon>Leptodactylidae</taxon>
        <taxon>Leiuperinae</taxon>
        <taxon>Engystomops</taxon>
    </lineage>
</organism>
<dbReference type="AlphaFoldDB" id="A0AAV7BLM4"/>